<comment type="subcellular location">
    <subcellularLocation>
        <location evidence="1">Nucleus</location>
    </subcellularLocation>
</comment>
<keyword evidence="2" id="KW-0539">Nucleus</keyword>
<feature type="compositionally biased region" description="Polar residues" evidence="3">
    <location>
        <begin position="214"/>
        <end position="232"/>
    </location>
</feature>
<dbReference type="OrthoDB" id="4934715at2759"/>
<reference evidence="5 6" key="1">
    <citation type="submission" date="2018-03" db="EMBL/GenBank/DDBJ databases">
        <authorList>
            <person name="Guldener U."/>
        </authorList>
    </citation>
    <scope>NUCLEOTIDE SEQUENCE [LARGE SCALE GENOMIC DNA]</scope>
    <source>
        <strain evidence="5 6">DAOM196992</strain>
    </source>
</reference>
<evidence type="ECO:0000259" key="4">
    <source>
        <dbReference type="SMART" id="SM00906"/>
    </source>
</evidence>
<dbReference type="GO" id="GO:0005634">
    <property type="term" value="C:nucleus"/>
    <property type="evidence" value="ECO:0007669"/>
    <property type="project" value="UniProtKB-SubCell"/>
</dbReference>
<feature type="compositionally biased region" description="Low complexity" evidence="3">
    <location>
        <begin position="70"/>
        <end position="80"/>
    </location>
</feature>
<feature type="compositionally biased region" description="Gly residues" evidence="3">
    <location>
        <begin position="904"/>
        <end position="920"/>
    </location>
</feature>
<dbReference type="GO" id="GO:0003677">
    <property type="term" value="F:DNA binding"/>
    <property type="evidence" value="ECO:0007669"/>
    <property type="project" value="InterPro"/>
</dbReference>
<dbReference type="AlphaFoldDB" id="A0A5C3ESK1"/>
<feature type="domain" description="Xylanolytic transcriptional activator regulatory" evidence="4">
    <location>
        <begin position="433"/>
        <end position="504"/>
    </location>
</feature>
<evidence type="ECO:0000256" key="3">
    <source>
        <dbReference type="SAM" id="MobiDB-lite"/>
    </source>
</evidence>
<dbReference type="PANTHER" id="PTHR31001:SF87">
    <property type="entry name" value="COL-21"/>
    <property type="match status" value="1"/>
</dbReference>
<feature type="compositionally biased region" description="Low complexity" evidence="3">
    <location>
        <begin position="752"/>
        <end position="775"/>
    </location>
</feature>
<feature type="compositionally biased region" description="Polar residues" evidence="3">
    <location>
        <begin position="890"/>
        <end position="901"/>
    </location>
</feature>
<dbReference type="Proteomes" id="UP000323386">
    <property type="component" value="Unassembled WGS sequence"/>
</dbReference>
<dbReference type="CDD" id="cd12148">
    <property type="entry name" value="fungal_TF_MHR"/>
    <property type="match status" value="1"/>
</dbReference>
<sequence>MGEATSPGASSSDHQRRRDSVTYGGASSPASSPRRYRSPSPSREHDARSEQHSDPPQKSHQPGRPTIKTSASSMSVAASANGDESMHDERRKSTSDDKKPPKRPREQYSCVECSLRTSAVGARQRLWWHSGPWDCTDRQDPITVACGAQRAQEGQARGQRLDDRKVDDLARTTARIARLERILTVQDPTYVEQRLALAEKAIRVHLGEDDGPRASTSYRTRAELSRSSSYAQEDNEQDRAGEEHLDDNEGFLGTSALEAVRLAPQLQDTNGRASAGRSPQDLLSYIQPSATRRGFPIPLADVHAIRATLPSREQCDRYFDAFFANYNWSRSPILGSTVRERYRQLFSSVPTPSAIRVDADTLPLVALILSTLTLGSVPPAVQPLSSATSHAFFWATKKALVLCETLGLASLDSCWAHGILVRYLDVIRVTRASWHEIGSWIRDALDLGLHRDGSSFRLPKEQVAARRTLWWHVLHNDREWSILLGRPLTITFHTTEMPTREDLEPLGFACQTYLLARNRFTACLEAITHCFQERSAPQGGRASRSYFKVLEVDDMIAEFVDSLPPYLAPNATTKSGKSKIDTSLDEHHPLLPYYRHLINSEVCFYRSLLHRPYLLRPAVNGKHPYPESRRICVETALNDLRARKEYAAKLTREETAQTFGGAYAMFNSAIVVGLSLLTAFGLGEKIEHSDLIERLGYLQDYITQLRRNFEAGNVDASAEKERMVMEVLLSRLDPILPDDIVKSSRGELAAAAQGSIQAASRRNSRSAGAGMAAMSTIDGQGDDEQQALDSLRMLSGTAPSSASASGAALGSHAAPIDEARFPLQQLGGIRSMMATPLFAQNEAGGTPSFASLASMGMGAGGAPGNPIDPYGWLLTPSGVSGTDEFASVGTARSTPSRTDSTSVGHGGGSSMRSGGGGGGGGDKRKDANGTGSGFVTSASTPSNALHHRTDSAEGQAPHQLHQHGAAANNHLPFNGEHDPHFDWEAILQTIGSGWVGDAMMESAIDGLDR</sequence>
<evidence type="ECO:0000256" key="1">
    <source>
        <dbReference type="ARBA" id="ARBA00004123"/>
    </source>
</evidence>
<evidence type="ECO:0000256" key="2">
    <source>
        <dbReference type="ARBA" id="ARBA00023242"/>
    </source>
</evidence>
<feature type="region of interest" description="Disordered" evidence="3">
    <location>
        <begin position="883"/>
        <end position="961"/>
    </location>
</feature>
<organism evidence="5 6">
    <name type="scientific">Pseudozyma flocculosa</name>
    <dbReference type="NCBI Taxonomy" id="84751"/>
    <lineage>
        <taxon>Eukaryota</taxon>
        <taxon>Fungi</taxon>
        <taxon>Dikarya</taxon>
        <taxon>Basidiomycota</taxon>
        <taxon>Ustilaginomycotina</taxon>
        <taxon>Ustilaginomycetes</taxon>
        <taxon>Ustilaginales</taxon>
        <taxon>Ustilaginaceae</taxon>
        <taxon>Pseudozyma</taxon>
    </lineage>
</organism>
<keyword evidence="6" id="KW-1185">Reference proteome</keyword>
<dbReference type="InterPro" id="IPR050613">
    <property type="entry name" value="Sec_Metabolite_Reg"/>
</dbReference>
<proteinExistence type="predicted"/>
<accession>A0A5C3ESK1</accession>
<feature type="compositionally biased region" description="Basic and acidic residues" evidence="3">
    <location>
        <begin position="84"/>
        <end position="106"/>
    </location>
</feature>
<feature type="compositionally biased region" description="Polar residues" evidence="3">
    <location>
        <begin position="933"/>
        <end position="943"/>
    </location>
</feature>
<dbReference type="SMART" id="SM00906">
    <property type="entry name" value="Fungal_trans"/>
    <property type="match status" value="1"/>
</dbReference>
<feature type="compositionally biased region" description="Low complexity" evidence="3">
    <location>
        <begin position="23"/>
        <end position="41"/>
    </location>
</feature>
<dbReference type="Pfam" id="PF04082">
    <property type="entry name" value="Fungal_trans"/>
    <property type="match status" value="1"/>
</dbReference>
<dbReference type="PANTHER" id="PTHR31001">
    <property type="entry name" value="UNCHARACTERIZED TRANSCRIPTIONAL REGULATORY PROTEIN"/>
    <property type="match status" value="1"/>
</dbReference>
<dbReference type="InterPro" id="IPR007219">
    <property type="entry name" value="XnlR_reg_dom"/>
</dbReference>
<gene>
    <name evidence="5" type="ORF">PSFLO_00699</name>
</gene>
<name>A0A5C3ESK1_9BASI</name>
<protein>
    <recommendedName>
        <fullName evidence="4">Xylanolytic transcriptional activator regulatory domain-containing protein</fullName>
    </recommendedName>
</protein>
<dbReference type="GO" id="GO:0006351">
    <property type="term" value="P:DNA-templated transcription"/>
    <property type="evidence" value="ECO:0007669"/>
    <property type="project" value="InterPro"/>
</dbReference>
<feature type="region of interest" description="Disordered" evidence="3">
    <location>
        <begin position="208"/>
        <end position="248"/>
    </location>
</feature>
<evidence type="ECO:0000313" key="6">
    <source>
        <dbReference type="Proteomes" id="UP000323386"/>
    </source>
</evidence>
<dbReference type="EMBL" id="OOIP01000001">
    <property type="protein sequence ID" value="SPO35228.1"/>
    <property type="molecule type" value="Genomic_DNA"/>
</dbReference>
<dbReference type="GO" id="GO:0008270">
    <property type="term" value="F:zinc ion binding"/>
    <property type="evidence" value="ECO:0007669"/>
    <property type="project" value="InterPro"/>
</dbReference>
<feature type="region of interest" description="Disordered" evidence="3">
    <location>
        <begin position="752"/>
        <end position="778"/>
    </location>
</feature>
<feature type="compositionally biased region" description="Basic and acidic residues" evidence="3">
    <location>
        <begin position="42"/>
        <end position="57"/>
    </location>
</feature>
<evidence type="ECO:0000313" key="5">
    <source>
        <dbReference type="EMBL" id="SPO35228.1"/>
    </source>
</evidence>
<feature type="region of interest" description="Disordered" evidence="3">
    <location>
        <begin position="1"/>
        <end position="108"/>
    </location>
</feature>